<name>A0A433BEJ5_9FUNG</name>
<sequence>MERHYNGYRFSPYATAQRVFNTNTCLEYLQGLARNRPTNPNNPSNWETSETLLQMLASSPIAADILEKVGGRNSALGSDIWRDPIEYNTLPLQFRFSDLVCNKSCPVCLMLASFTTRIFMFCCRPNILKKETMKSKAAWLSFMRYAGGLTYAEEEPGKQLQITNLVQVQRFAMAVLSRYQLRITDIEEGLRKIATTGDVSQLLGCYERLMSQRDVGFDDFKAEEHHRDSIYYTLLRNPLLQGHFNGDNGRIDLIIEIPSTGNTIIIEFKVIKIDFLNIAGANRLHKASTLEGYSSADDVLQILFGSWDTIRIGNERRAGNSIIHWITLPGGPAAQLASYWNGPHVANMHMQGHVSAYLVVIVGSRKILFSRLDNNGQLGNFNLAGSISG</sequence>
<dbReference type="OrthoDB" id="5380555at2759"/>
<dbReference type="AlphaFoldDB" id="A0A433BEJ5"/>
<accession>A0A433BEJ5</accession>
<dbReference type="Proteomes" id="UP000268093">
    <property type="component" value="Unassembled WGS sequence"/>
</dbReference>
<comment type="caution">
    <text evidence="1">The sequence shown here is derived from an EMBL/GenBank/DDBJ whole genome shotgun (WGS) entry which is preliminary data.</text>
</comment>
<evidence type="ECO:0000313" key="2">
    <source>
        <dbReference type="Proteomes" id="UP000268093"/>
    </source>
</evidence>
<organism evidence="1 2">
    <name type="scientific">Jimgerdemannia flammicorona</name>
    <dbReference type="NCBI Taxonomy" id="994334"/>
    <lineage>
        <taxon>Eukaryota</taxon>
        <taxon>Fungi</taxon>
        <taxon>Fungi incertae sedis</taxon>
        <taxon>Mucoromycota</taxon>
        <taxon>Mucoromycotina</taxon>
        <taxon>Endogonomycetes</taxon>
        <taxon>Endogonales</taxon>
        <taxon>Endogonaceae</taxon>
        <taxon>Jimgerdemannia</taxon>
    </lineage>
</organism>
<protein>
    <submittedName>
        <fullName evidence="1">Uncharacterized protein</fullName>
    </submittedName>
</protein>
<keyword evidence="2" id="KW-1185">Reference proteome</keyword>
<gene>
    <name evidence="1" type="ORF">BC936DRAFT_138902</name>
</gene>
<evidence type="ECO:0000313" key="1">
    <source>
        <dbReference type="EMBL" id="RUP24674.1"/>
    </source>
</evidence>
<proteinExistence type="predicted"/>
<dbReference type="EMBL" id="RBNI01013928">
    <property type="protein sequence ID" value="RUP24674.1"/>
    <property type="molecule type" value="Genomic_DNA"/>
</dbReference>
<reference evidence="1 2" key="1">
    <citation type="journal article" date="2018" name="New Phytol.">
        <title>Phylogenomics of Endogonaceae and evolution of mycorrhizas within Mucoromycota.</title>
        <authorList>
            <person name="Chang Y."/>
            <person name="Desiro A."/>
            <person name="Na H."/>
            <person name="Sandor L."/>
            <person name="Lipzen A."/>
            <person name="Clum A."/>
            <person name="Barry K."/>
            <person name="Grigoriev I.V."/>
            <person name="Martin F.M."/>
            <person name="Stajich J.E."/>
            <person name="Smith M.E."/>
            <person name="Bonito G."/>
            <person name="Spatafora J.W."/>
        </authorList>
    </citation>
    <scope>NUCLEOTIDE SEQUENCE [LARGE SCALE GENOMIC DNA]</scope>
    <source>
        <strain evidence="1 2">GMNB39</strain>
    </source>
</reference>